<dbReference type="Proteomes" id="UP001057402">
    <property type="component" value="Chromosome 12"/>
</dbReference>
<protein>
    <submittedName>
        <fullName evidence="1">Uncharacterized protein</fullName>
    </submittedName>
</protein>
<keyword evidence="2" id="KW-1185">Reference proteome</keyword>
<evidence type="ECO:0000313" key="1">
    <source>
        <dbReference type="EMBL" id="KAI4303480.1"/>
    </source>
</evidence>
<accession>A0ACB9L1R5</accession>
<name>A0ACB9L1R5_9MYRT</name>
<sequence length="196" mass="21376">MALLYGSLRSHIPLQFLKGKRSVSDHILETLNYIRHLRSGIQVLSEKRDELKRMTELKGNRTEPSVLLYDSWDVVVSSPCVEGVEVMINTSCGQGIPPPRILQVMMRGGLNVISFNSACINGRVIYSIRAEVGSPGDVNLPEYTISAADNTTDIAISPLIHRSGGPFAIAIAIPAPARSLLSLLPRTPSSVVVFLR</sequence>
<organism evidence="1 2">
    <name type="scientific">Melastoma candidum</name>
    <dbReference type="NCBI Taxonomy" id="119954"/>
    <lineage>
        <taxon>Eukaryota</taxon>
        <taxon>Viridiplantae</taxon>
        <taxon>Streptophyta</taxon>
        <taxon>Embryophyta</taxon>
        <taxon>Tracheophyta</taxon>
        <taxon>Spermatophyta</taxon>
        <taxon>Magnoliopsida</taxon>
        <taxon>eudicotyledons</taxon>
        <taxon>Gunneridae</taxon>
        <taxon>Pentapetalae</taxon>
        <taxon>rosids</taxon>
        <taxon>malvids</taxon>
        <taxon>Myrtales</taxon>
        <taxon>Melastomataceae</taxon>
        <taxon>Melastomatoideae</taxon>
        <taxon>Melastomateae</taxon>
        <taxon>Melastoma</taxon>
    </lineage>
</organism>
<dbReference type="EMBL" id="CM042891">
    <property type="protein sequence ID" value="KAI4303480.1"/>
    <property type="molecule type" value="Genomic_DNA"/>
</dbReference>
<gene>
    <name evidence="1" type="ORF">MLD38_039103</name>
</gene>
<reference evidence="2" key="1">
    <citation type="journal article" date="2023" name="Front. Plant Sci.">
        <title>Chromosomal-level genome assembly of Melastoma candidum provides insights into trichome evolution.</title>
        <authorList>
            <person name="Zhong Y."/>
            <person name="Wu W."/>
            <person name="Sun C."/>
            <person name="Zou P."/>
            <person name="Liu Y."/>
            <person name="Dai S."/>
            <person name="Zhou R."/>
        </authorList>
    </citation>
    <scope>NUCLEOTIDE SEQUENCE [LARGE SCALE GENOMIC DNA]</scope>
</reference>
<comment type="caution">
    <text evidence="1">The sequence shown here is derived from an EMBL/GenBank/DDBJ whole genome shotgun (WGS) entry which is preliminary data.</text>
</comment>
<evidence type="ECO:0000313" key="2">
    <source>
        <dbReference type="Proteomes" id="UP001057402"/>
    </source>
</evidence>
<proteinExistence type="predicted"/>